<feature type="non-terminal residue" evidence="1">
    <location>
        <position position="119"/>
    </location>
</feature>
<dbReference type="AlphaFoldDB" id="A0A2K3JQI8"/>
<accession>A0A2K3JQI8</accession>
<protein>
    <submittedName>
        <fullName evidence="1">Retrotransposon-related protein</fullName>
    </submittedName>
</protein>
<dbReference type="Proteomes" id="UP000236291">
    <property type="component" value="Unassembled WGS sequence"/>
</dbReference>
<evidence type="ECO:0000313" key="2">
    <source>
        <dbReference type="Proteomes" id="UP000236291"/>
    </source>
</evidence>
<evidence type="ECO:0000313" key="1">
    <source>
        <dbReference type="EMBL" id="PNX56268.1"/>
    </source>
</evidence>
<sequence>MGDRVEALEKQMDGVETTLQSLIEQMQTQSHAISELGKQLGKQKASPKSETTVEASSVTESRLAGKKVKLPVFYGEDPVAWITRADIYFDVQNTPDEMRVKLSQLSMEGATIRWFNLLL</sequence>
<dbReference type="EMBL" id="ASHM01074181">
    <property type="protein sequence ID" value="PNX56268.1"/>
    <property type="molecule type" value="Genomic_DNA"/>
</dbReference>
<comment type="caution">
    <text evidence="1">The sequence shown here is derived from an EMBL/GenBank/DDBJ whole genome shotgun (WGS) entry which is preliminary data.</text>
</comment>
<gene>
    <name evidence="1" type="ORF">L195_g049793</name>
</gene>
<reference evidence="1 2" key="2">
    <citation type="journal article" date="2017" name="Front. Plant Sci.">
        <title>Gene Classification and Mining of Molecular Markers Useful in Red Clover (Trifolium pratense) Breeding.</title>
        <authorList>
            <person name="Istvanek J."/>
            <person name="Dluhosova J."/>
            <person name="Dluhos P."/>
            <person name="Patkova L."/>
            <person name="Nedelnik J."/>
            <person name="Repkova J."/>
        </authorList>
    </citation>
    <scope>NUCLEOTIDE SEQUENCE [LARGE SCALE GENOMIC DNA]</scope>
    <source>
        <strain evidence="2">cv. Tatra</strain>
        <tissue evidence="1">Young leaves</tissue>
    </source>
</reference>
<proteinExistence type="predicted"/>
<name>A0A2K3JQI8_TRIPR</name>
<organism evidence="1 2">
    <name type="scientific">Trifolium pratense</name>
    <name type="common">Red clover</name>
    <dbReference type="NCBI Taxonomy" id="57577"/>
    <lineage>
        <taxon>Eukaryota</taxon>
        <taxon>Viridiplantae</taxon>
        <taxon>Streptophyta</taxon>
        <taxon>Embryophyta</taxon>
        <taxon>Tracheophyta</taxon>
        <taxon>Spermatophyta</taxon>
        <taxon>Magnoliopsida</taxon>
        <taxon>eudicotyledons</taxon>
        <taxon>Gunneridae</taxon>
        <taxon>Pentapetalae</taxon>
        <taxon>rosids</taxon>
        <taxon>fabids</taxon>
        <taxon>Fabales</taxon>
        <taxon>Fabaceae</taxon>
        <taxon>Papilionoideae</taxon>
        <taxon>50 kb inversion clade</taxon>
        <taxon>NPAAA clade</taxon>
        <taxon>Hologalegina</taxon>
        <taxon>IRL clade</taxon>
        <taxon>Trifolieae</taxon>
        <taxon>Trifolium</taxon>
    </lineage>
</organism>
<reference evidence="1 2" key="1">
    <citation type="journal article" date="2014" name="Am. J. Bot.">
        <title>Genome assembly and annotation for red clover (Trifolium pratense; Fabaceae).</title>
        <authorList>
            <person name="Istvanek J."/>
            <person name="Jaros M."/>
            <person name="Krenek A."/>
            <person name="Repkova J."/>
        </authorList>
    </citation>
    <scope>NUCLEOTIDE SEQUENCE [LARGE SCALE GENOMIC DNA]</scope>
    <source>
        <strain evidence="2">cv. Tatra</strain>
        <tissue evidence="1">Young leaves</tissue>
    </source>
</reference>